<dbReference type="InterPro" id="IPR036513">
    <property type="entry name" value="STAS_dom_sf"/>
</dbReference>
<evidence type="ECO:0000313" key="5">
    <source>
        <dbReference type="Proteomes" id="UP000321080"/>
    </source>
</evidence>
<dbReference type="Gene3D" id="3.30.750.24">
    <property type="entry name" value="STAS domain"/>
    <property type="match status" value="1"/>
</dbReference>
<dbReference type="EMBL" id="VRKQ01000020">
    <property type="protein sequence ID" value="TXG34834.1"/>
    <property type="molecule type" value="Genomic_DNA"/>
</dbReference>
<keyword evidence="5" id="KW-1185">Reference proteome</keyword>
<dbReference type="NCBIfam" id="TIGR00377">
    <property type="entry name" value="ant_ant_sig"/>
    <property type="match status" value="1"/>
</dbReference>
<gene>
    <name evidence="4" type="ORF">FUA22_17180</name>
</gene>
<dbReference type="Proteomes" id="UP000321080">
    <property type="component" value="Unassembled WGS sequence"/>
</dbReference>
<dbReference type="InterPro" id="IPR003658">
    <property type="entry name" value="Anti-sigma_ant"/>
</dbReference>
<dbReference type="GO" id="GO:0043856">
    <property type="term" value="F:anti-sigma factor antagonist activity"/>
    <property type="evidence" value="ECO:0007669"/>
    <property type="project" value="InterPro"/>
</dbReference>
<dbReference type="PANTHER" id="PTHR33495:SF14">
    <property type="entry name" value="ANTI-SIGMA FACTOR ANTAGONIST"/>
    <property type="match status" value="1"/>
</dbReference>
<dbReference type="AlphaFoldDB" id="A0A5C7GDW9"/>
<dbReference type="PANTHER" id="PTHR33495">
    <property type="entry name" value="ANTI-SIGMA FACTOR ANTAGONIST TM_1081-RELATED-RELATED"/>
    <property type="match status" value="1"/>
</dbReference>
<evidence type="ECO:0000313" key="4">
    <source>
        <dbReference type="EMBL" id="TXG34834.1"/>
    </source>
</evidence>
<comment type="caution">
    <text evidence="4">The sequence shown here is derived from an EMBL/GenBank/DDBJ whole genome shotgun (WGS) entry which is preliminary data.</text>
</comment>
<proteinExistence type="inferred from homology"/>
<evidence type="ECO:0000256" key="2">
    <source>
        <dbReference type="RuleBase" id="RU003749"/>
    </source>
</evidence>
<dbReference type="CDD" id="cd07043">
    <property type="entry name" value="STAS_anti-anti-sigma_factors"/>
    <property type="match status" value="1"/>
</dbReference>
<evidence type="ECO:0000259" key="3">
    <source>
        <dbReference type="PROSITE" id="PS50801"/>
    </source>
</evidence>
<dbReference type="OrthoDB" id="9795051at2"/>
<evidence type="ECO:0000256" key="1">
    <source>
        <dbReference type="ARBA" id="ARBA00009013"/>
    </source>
</evidence>
<dbReference type="RefSeq" id="WP_147769832.1">
    <property type="nucleotide sequence ID" value="NZ_VRKQ01000020.1"/>
</dbReference>
<feature type="domain" description="STAS" evidence="3">
    <location>
        <begin position="3"/>
        <end position="112"/>
    </location>
</feature>
<sequence>MALVIKIKEVNNVVLIALNGNLDTNTAPDAETEINNLLDKGTKKIIINLENTKYVSSAGLRIFLATAKKMTAASGAVKLCCANDVVQEILDISGFSSILDVKPTEKEALEDI</sequence>
<accession>A0A5C7GDW9</accession>
<dbReference type="SUPFAM" id="SSF52091">
    <property type="entry name" value="SpoIIaa-like"/>
    <property type="match status" value="1"/>
</dbReference>
<dbReference type="InterPro" id="IPR002645">
    <property type="entry name" value="STAS_dom"/>
</dbReference>
<reference evidence="4 5" key="1">
    <citation type="submission" date="2019-08" db="EMBL/GenBank/DDBJ databases">
        <title>Seonamhaeicola sediminis sp. nov., isolated from marine sediment.</title>
        <authorList>
            <person name="Cao W.R."/>
        </authorList>
    </citation>
    <scope>NUCLEOTIDE SEQUENCE [LARGE SCALE GENOMIC DNA]</scope>
    <source>
        <strain evidence="4 5">1505</strain>
    </source>
</reference>
<comment type="similarity">
    <text evidence="1 2">Belongs to the anti-sigma-factor antagonist family.</text>
</comment>
<dbReference type="Pfam" id="PF01740">
    <property type="entry name" value="STAS"/>
    <property type="match status" value="1"/>
</dbReference>
<organism evidence="4 5">
    <name type="scientific">Seonamhaeicola maritimus</name>
    <dbReference type="NCBI Taxonomy" id="2591822"/>
    <lineage>
        <taxon>Bacteria</taxon>
        <taxon>Pseudomonadati</taxon>
        <taxon>Bacteroidota</taxon>
        <taxon>Flavobacteriia</taxon>
        <taxon>Flavobacteriales</taxon>
        <taxon>Flavobacteriaceae</taxon>
    </lineage>
</organism>
<name>A0A5C7GDW9_9FLAO</name>
<dbReference type="PROSITE" id="PS50801">
    <property type="entry name" value="STAS"/>
    <property type="match status" value="1"/>
</dbReference>
<protein>
    <recommendedName>
        <fullName evidence="2">Anti-sigma factor antagonist</fullName>
    </recommendedName>
</protein>